<reference evidence="2" key="1">
    <citation type="submission" date="2016-03" db="EMBL/GenBank/DDBJ databases">
        <title>Mechanisms controlling the formation of the plant cell surface in tip-growing cells are functionally conserved among land plants.</title>
        <authorList>
            <person name="Honkanen S."/>
            <person name="Jones V.A."/>
            <person name="Morieri G."/>
            <person name="Champion C."/>
            <person name="Hetherington A.J."/>
            <person name="Kelly S."/>
            <person name="Saint-Marcoux D."/>
            <person name="Proust H."/>
            <person name="Prescott H."/>
            <person name="Dolan L."/>
        </authorList>
    </citation>
    <scope>NUCLEOTIDE SEQUENCE [LARGE SCALE GENOMIC DNA]</scope>
    <source>
        <tissue evidence="2">Whole gametophyte</tissue>
    </source>
</reference>
<proteinExistence type="predicted"/>
<accession>A0A176WAH6</accession>
<dbReference type="Proteomes" id="UP000077202">
    <property type="component" value="Unassembled WGS sequence"/>
</dbReference>
<feature type="region of interest" description="Disordered" evidence="1">
    <location>
        <begin position="1"/>
        <end position="128"/>
    </location>
</feature>
<sequence>MMRYRKAIRGKPESTDLPAPKAHVPSEEARRPSGQRDRLAATARVPAPEVCLPSEQVPFEETPSEQEPSDQAFSAQGPSGQVMFKVSSEEAPSALKPSANIPTAEGRDAGTLVPSAKGATELPLAEQE</sequence>
<organism evidence="2 3">
    <name type="scientific">Marchantia polymorpha subsp. ruderalis</name>
    <dbReference type="NCBI Taxonomy" id="1480154"/>
    <lineage>
        <taxon>Eukaryota</taxon>
        <taxon>Viridiplantae</taxon>
        <taxon>Streptophyta</taxon>
        <taxon>Embryophyta</taxon>
        <taxon>Marchantiophyta</taxon>
        <taxon>Marchantiopsida</taxon>
        <taxon>Marchantiidae</taxon>
        <taxon>Marchantiales</taxon>
        <taxon>Marchantiaceae</taxon>
        <taxon>Marchantia</taxon>
    </lineage>
</organism>
<evidence type="ECO:0000256" key="1">
    <source>
        <dbReference type="SAM" id="MobiDB-lite"/>
    </source>
</evidence>
<dbReference type="AlphaFoldDB" id="A0A176WAH6"/>
<comment type="caution">
    <text evidence="2">The sequence shown here is derived from an EMBL/GenBank/DDBJ whole genome shotgun (WGS) entry which is preliminary data.</text>
</comment>
<dbReference type="EMBL" id="LVLJ01001464">
    <property type="protein sequence ID" value="OAE29422.1"/>
    <property type="molecule type" value="Genomic_DNA"/>
</dbReference>
<keyword evidence="3" id="KW-1185">Reference proteome</keyword>
<gene>
    <name evidence="2" type="ORF">AXG93_3921s1000</name>
</gene>
<protein>
    <submittedName>
        <fullName evidence="2">Uncharacterized protein</fullName>
    </submittedName>
</protein>
<evidence type="ECO:0000313" key="3">
    <source>
        <dbReference type="Proteomes" id="UP000077202"/>
    </source>
</evidence>
<evidence type="ECO:0000313" key="2">
    <source>
        <dbReference type="EMBL" id="OAE29422.1"/>
    </source>
</evidence>
<name>A0A176WAH6_MARPO</name>
<feature type="compositionally biased region" description="Basic and acidic residues" evidence="1">
    <location>
        <begin position="24"/>
        <end position="39"/>
    </location>
</feature>
<feature type="compositionally biased region" description="Polar residues" evidence="1">
    <location>
        <begin position="69"/>
        <end position="79"/>
    </location>
</feature>